<name>A0AAN9AGG9_HALRR</name>
<organism evidence="1 2">
    <name type="scientific">Halocaridina rubra</name>
    <name type="common">Hawaiian red shrimp</name>
    <dbReference type="NCBI Taxonomy" id="373956"/>
    <lineage>
        <taxon>Eukaryota</taxon>
        <taxon>Metazoa</taxon>
        <taxon>Ecdysozoa</taxon>
        <taxon>Arthropoda</taxon>
        <taxon>Crustacea</taxon>
        <taxon>Multicrustacea</taxon>
        <taxon>Malacostraca</taxon>
        <taxon>Eumalacostraca</taxon>
        <taxon>Eucarida</taxon>
        <taxon>Decapoda</taxon>
        <taxon>Pleocyemata</taxon>
        <taxon>Caridea</taxon>
        <taxon>Atyoidea</taxon>
        <taxon>Atyidae</taxon>
        <taxon>Halocaridina</taxon>
    </lineage>
</organism>
<evidence type="ECO:0000313" key="2">
    <source>
        <dbReference type="Proteomes" id="UP001381693"/>
    </source>
</evidence>
<proteinExistence type="predicted"/>
<gene>
    <name evidence="1" type="ORF">SK128_012161</name>
</gene>
<feature type="non-terminal residue" evidence="1">
    <location>
        <position position="1"/>
    </location>
</feature>
<evidence type="ECO:0000313" key="1">
    <source>
        <dbReference type="EMBL" id="KAK7086458.1"/>
    </source>
</evidence>
<dbReference type="Proteomes" id="UP001381693">
    <property type="component" value="Unassembled WGS sequence"/>
</dbReference>
<dbReference type="EMBL" id="JAXCGZ010000181">
    <property type="protein sequence ID" value="KAK7086458.1"/>
    <property type="molecule type" value="Genomic_DNA"/>
</dbReference>
<accession>A0AAN9AGG9</accession>
<protein>
    <submittedName>
        <fullName evidence="1">Uncharacterized protein</fullName>
    </submittedName>
</protein>
<dbReference type="AlphaFoldDB" id="A0AAN9AGG9"/>
<sequence>FCDLSPLNVGNCESLSSSVVRVMGNIDVVAMNGVSDCEKYIKSNLNRSETKLFNAVDNMAVVPHTNKLALSKSDTDSENLVHADTHKEMVCASAKGASGSCSGPPAPLPAPLPPGYSGTMGCLDAHYPRCLMGHYL</sequence>
<reference evidence="1 2" key="1">
    <citation type="submission" date="2023-11" db="EMBL/GenBank/DDBJ databases">
        <title>Halocaridina rubra genome assembly.</title>
        <authorList>
            <person name="Smith C."/>
        </authorList>
    </citation>
    <scope>NUCLEOTIDE SEQUENCE [LARGE SCALE GENOMIC DNA]</scope>
    <source>
        <strain evidence="1">EP-1</strain>
        <tissue evidence="1">Whole</tissue>
    </source>
</reference>
<keyword evidence="2" id="KW-1185">Reference proteome</keyword>
<comment type="caution">
    <text evidence="1">The sequence shown here is derived from an EMBL/GenBank/DDBJ whole genome shotgun (WGS) entry which is preliminary data.</text>
</comment>